<dbReference type="Proteomes" id="UP000245735">
    <property type="component" value="Unassembled WGS sequence"/>
</dbReference>
<organism evidence="3 4">
    <name type="scientific">Limosilactobacillus reuteri</name>
    <name type="common">Lactobacillus reuteri</name>
    <dbReference type="NCBI Taxonomy" id="1598"/>
    <lineage>
        <taxon>Bacteria</taxon>
        <taxon>Bacillati</taxon>
        <taxon>Bacillota</taxon>
        <taxon>Bacilli</taxon>
        <taxon>Lactobacillales</taxon>
        <taxon>Lactobacillaceae</taxon>
        <taxon>Limosilactobacillus</taxon>
    </lineage>
</organism>
<feature type="domain" description="BppU N-terminal" evidence="1">
    <location>
        <begin position="30"/>
        <end position="155"/>
    </location>
</feature>
<sequence>METLPKLKQYIPVDLLRSQDETIDIADSFKGRVGDINSYLKLWVYSNGLAQDIRNWRVLFFGTDPEHNDFRVYLTMADNQKLDQQRIGRVTLYFPDNVFQIGGKWEEAYLSFIDPDGNVVSTVNFNLVVQGSNFYARMGVHAKSVIAEFQELVDKLSALVDKDSQEVNNKVAQLKADLDKLGDATKKDFTDWLANFKQTLTDAMAEINDPKTGIYVRYNQLLDMTKQIQETLKQAQFHDRPFQFDTVATMKAYAPLIAGDLAVTRGWDNYDDGHGAYWNIRVKHKDEVPDENNVISLDNGMVAERNSSLLSADSLEDFLYGYTIEIKHNQCEHPLHPAVLYYEDAIGTERDGLGKTSHGFGQTNTKLINCIAEYPDVNTIKVKIPRNFYLDAVPHYKFGAWYLIDGNRTIKVDLGMPINDAKAQAGDGEGESYLSPNTGYFSKPTSPSDLRAVYIDEHTQRLLWRD</sequence>
<dbReference type="Pfam" id="PF18667">
    <property type="entry name" value="BppU_IgG"/>
    <property type="match status" value="1"/>
</dbReference>
<reference evidence="4" key="1">
    <citation type="journal article" date="2018" name="Front. Microbiol.">
        <title>Comparative Genomics of the Herbivore Gut Symbiont Lactobacillus reuteri Reveals Genetic Diversity and Lifestyle Adaptation.</title>
        <authorList>
            <person name="Zhao J."/>
        </authorList>
    </citation>
    <scope>NUCLEOTIDE SEQUENCE [LARGE SCALE GENOMIC DNA]</scope>
    <source>
        <strain evidence="4">LR9</strain>
    </source>
</reference>
<evidence type="ECO:0000259" key="1">
    <source>
        <dbReference type="Pfam" id="PF10651"/>
    </source>
</evidence>
<dbReference type="EMBL" id="QGHV01000021">
    <property type="protein sequence ID" value="PWT37586.1"/>
    <property type="molecule type" value="Genomic_DNA"/>
</dbReference>
<dbReference type="InterPro" id="IPR018913">
    <property type="entry name" value="BppU_N"/>
</dbReference>
<dbReference type="Pfam" id="PF10651">
    <property type="entry name" value="BppU_N"/>
    <property type="match status" value="1"/>
</dbReference>
<evidence type="ECO:0000313" key="4">
    <source>
        <dbReference type="Proteomes" id="UP000245735"/>
    </source>
</evidence>
<dbReference type="RefSeq" id="WP_109975804.1">
    <property type="nucleotide sequence ID" value="NZ_QGHV01000021.1"/>
</dbReference>
<gene>
    <name evidence="3" type="ORF">DKZ35_04645</name>
</gene>
<dbReference type="AlphaFoldDB" id="A0ABD6Y6N7"/>
<comment type="caution">
    <text evidence="3">The sequence shown here is derived from an EMBL/GenBank/DDBJ whole genome shotgun (WGS) entry which is preliminary data.</text>
</comment>
<evidence type="ECO:0000313" key="3">
    <source>
        <dbReference type="EMBL" id="PWT37586.1"/>
    </source>
</evidence>
<evidence type="ECO:0000259" key="2">
    <source>
        <dbReference type="Pfam" id="PF18667"/>
    </source>
</evidence>
<accession>A0ABD6Y6N7</accession>
<proteinExistence type="predicted"/>
<dbReference type="InterPro" id="IPR041531">
    <property type="entry name" value="BppU_IgG"/>
</dbReference>
<feature type="domain" description="Baseplate upper protein immunoglobulin like" evidence="2">
    <location>
        <begin position="320"/>
        <end position="414"/>
    </location>
</feature>
<dbReference type="Gene3D" id="2.60.40.3320">
    <property type="match status" value="1"/>
</dbReference>
<protein>
    <submittedName>
        <fullName evidence="3">DUF2479 domain-containing protein</fullName>
    </submittedName>
</protein>
<name>A0ABD6Y6N7_LIMRT</name>